<sequence>MKILVPLLLLYSFCSFAEPIYTSASIPKNLHVYDMNGNTFVDLVANGCSSARYYLTPNHPKYDAIVSILLTAQASNKPVIIRFENCTPQGQGNI</sequence>
<name>A0A7X4WBP6_9GAMM</name>
<comment type="caution">
    <text evidence="2">The sequence shown here is derived from an EMBL/GenBank/DDBJ whole genome shotgun (WGS) entry which is preliminary data.</text>
</comment>
<feature type="chain" id="PRO_5031413595" evidence="1">
    <location>
        <begin position="18"/>
        <end position="94"/>
    </location>
</feature>
<accession>A0A7X4WBP6</accession>
<proteinExistence type="predicted"/>
<dbReference type="Proteomes" id="UP000465712">
    <property type="component" value="Unassembled WGS sequence"/>
</dbReference>
<reference evidence="2 3" key="1">
    <citation type="submission" date="2017-05" db="EMBL/GenBank/DDBJ databases">
        <title>High clonality and local adaptation shapes Vibrionaceae linages within an endangered oasis.</title>
        <authorList>
            <person name="Vazquez-Rosas-Landa M."/>
        </authorList>
    </citation>
    <scope>NUCLEOTIDE SEQUENCE [LARGE SCALE GENOMIC DNA]</scope>
    <source>
        <strain evidence="2 3">P46_P4S1P180</strain>
    </source>
</reference>
<protein>
    <submittedName>
        <fullName evidence="2">Uncharacterized protein</fullName>
    </submittedName>
</protein>
<evidence type="ECO:0000313" key="3">
    <source>
        <dbReference type="Proteomes" id="UP000465712"/>
    </source>
</evidence>
<gene>
    <name evidence="2" type="ORF">CAG72_11065</name>
</gene>
<keyword evidence="1" id="KW-0732">Signal</keyword>
<evidence type="ECO:0000256" key="1">
    <source>
        <dbReference type="SAM" id="SignalP"/>
    </source>
</evidence>
<organism evidence="2 3">
    <name type="scientific">Photobacterium halotolerans</name>
    <dbReference type="NCBI Taxonomy" id="265726"/>
    <lineage>
        <taxon>Bacteria</taxon>
        <taxon>Pseudomonadati</taxon>
        <taxon>Pseudomonadota</taxon>
        <taxon>Gammaproteobacteria</taxon>
        <taxon>Vibrionales</taxon>
        <taxon>Vibrionaceae</taxon>
        <taxon>Photobacterium</taxon>
    </lineage>
</organism>
<feature type="signal peptide" evidence="1">
    <location>
        <begin position="1"/>
        <end position="17"/>
    </location>
</feature>
<feature type="non-terminal residue" evidence="2">
    <location>
        <position position="94"/>
    </location>
</feature>
<dbReference type="EMBL" id="WXWW01000165">
    <property type="protein sequence ID" value="NAW65759.1"/>
    <property type="molecule type" value="Genomic_DNA"/>
</dbReference>
<dbReference type="AlphaFoldDB" id="A0A7X4WBP6"/>
<evidence type="ECO:0000313" key="2">
    <source>
        <dbReference type="EMBL" id="NAW65759.1"/>
    </source>
</evidence>
<dbReference type="RefSeq" id="WP_161444899.1">
    <property type="nucleotide sequence ID" value="NZ_WXWW01000165.1"/>
</dbReference>